<dbReference type="SUPFAM" id="SSF52047">
    <property type="entry name" value="RNI-like"/>
    <property type="match status" value="1"/>
</dbReference>
<proteinExistence type="predicted"/>
<dbReference type="EMBL" id="LNIX01000002">
    <property type="protein sequence ID" value="OXA59010.1"/>
    <property type="molecule type" value="Genomic_DNA"/>
</dbReference>
<comment type="caution">
    <text evidence="2">The sequence shown here is derived from an EMBL/GenBank/DDBJ whole genome shotgun (WGS) entry which is preliminary data.</text>
</comment>
<dbReference type="SMART" id="SM00240">
    <property type="entry name" value="FHA"/>
    <property type="match status" value="1"/>
</dbReference>
<accession>A0A226EP00</accession>
<protein>
    <recommendedName>
        <fullName evidence="1">FHA domain-containing protein</fullName>
    </recommendedName>
</protein>
<dbReference type="OrthoDB" id="552194at2759"/>
<gene>
    <name evidence="2" type="ORF">Fcan01_05865</name>
</gene>
<evidence type="ECO:0000313" key="3">
    <source>
        <dbReference type="Proteomes" id="UP000198287"/>
    </source>
</evidence>
<dbReference type="InterPro" id="IPR032675">
    <property type="entry name" value="LRR_dom_sf"/>
</dbReference>
<evidence type="ECO:0000259" key="1">
    <source>
        <dbReference type="PROSITE" id="PS50006"/>
    </source>
</evidence>
<keyword evidence="3" id="KW-1185">Reference proteome</keyword>
<name>A0A226EP00_FOLCA</name>
<organism evidence="2 3">
    <name type="scientific">Folsomia candida</name>
    <name type="common">Springtail</name>
    <dbReference type="NCBI Taxonomy" id="158441"/>
    <lineage>
        <taxon>Eukaryota</taxon>
        <taxon>Metazoa</taxon>
        <taxon>Ecdysozoa</taxon>
        <taxon>Arthropoda</taxon>
        <taxon>Hexapoda</taxon>
        <taxon>Collembola</taxon>
        <taxon>Entomobryomorpha</taxon>
        <taxon>Isotomoidea</taxon>
        <taxon>Isotomidae</taxon>
        <taxon>Proisotominae</taxon>
        <taxon>Folsomia</taxon>
    </lineage>
</organism>
<dbReference type="Proteomes" id="UP000198287">
    <property type="component" value="Unassembled WGS sequence"/>
</dbReference>
<dbReference type="CDD" id="cd00060">
    <property type="entry name" value="FHA"/>
    <property type="match status" value="1"/>
</dbReference>
<reference evidence="2 3" key="1">
    <citation type="submission" date="2015-12" db="EMBL/GenBank/DDBJ databases">
        <title>The genome of Folsomia candida.</title>
        <authorList>
            <person name="Faddeeva A."/>
            <person name="Derks M.F."/>
            <person name="Anvar Y."/>
            <person name="Smit S."/>
            <person name="Van Straalen N."/>
            <person name="Roelofs D."/>
        </authorList>
    </citation>
    <scope>NUCLEOTIDE SEQUENCE [LARGE SCALE GENOMIC DNA]</scope>
    <source>
        <strain evidence="2 3">VU population</strain>
        <tissue evidence="2">Whole body</tissue>
    </source>
</reference>
<dbReference type="InterPro" id="IPR000253">
    <property type="entry name" value="FHA_dom"/>
</dbReference>
<dbReference type="Gene3D" id="2.60.200.20">
    <property type="match status" value="1"/>
</dbReference>
<dbReference type="SUPFAM" id="SSF49879">
    <property type="entry name" value="SMAD/FHA domain"/>
    <property type="match status" value="1"/>
</dbReference>
<evidence type="ECO:0000313" key="2">
    <source>
        <dbReference type="EMBL" id="OXA59010.1"/>
    </source>
</evidence>
<dbReference type="Gene3D" id="3.80.10.10">
    <property type="entry name" value="Ribonuclease Inhibitor"/>
    <property type="match status" value="1"/>
</dbReference>
<sequence>MAEKRKDHSTGGSDVELNTKRRRVVDALEIEEEAFLEQEMVKKYRSGGEGLRTFSGNYRTGDFTMFAYRMYLLNHRRSDTLGNTVSLRSRTITKPRVRAQPLQTVDIDRCWGRLDFGFECDKSYVLSASRRIPSTARRSDALHTYYCDSFSSLVSSPHCEFLRPNHTNDFVWIKDLNSEHGTFVNGKKITPMTNYKLVDGDIVGLGISHDSTNPQINVTSREYYIMKVKTLAKPPEEEELSVRSISVNTNNVGNVHHDPMGFALNIVLIVDKILGYLKLKDLKNCRLLNSFWKSRTDIRMVSLTHLKFEFTYHPRHLSLSEVKWSDSFQEKVALIKKYNISSFEIDVTNNSPVGTPRQFYSDITWLLNNMGHVIKDLILSMSVIHDRDGSGFKRIFSQLVNVENLDLSIDINTSFYPNMGSALCLPSVKRLALWVHDVEGDDEMRDPLKNHIISEIAKLFPNLQGINVKTGLLQNFLQYLQTNRETWKNLTEISAEFELYGDSEDPIVSFTTIKTLPQTLHKLQLDDIPALTALGVTAFEQMLNKHSATLEFLCLKFAESGTEDSQIVLNLPSFPRLTSFEIIIYVDDEDLYLKLRFPSGHISYEKDFPKIKYLSLLPGDSISDDESDAGTNPSNVEEILTTFLPEESSTVCSTMRWVDFNLDKDILKKNHQSHQWYRNFLCRFQKIFPHVHHPEVIRGLQSFKTD</sequence>
<dbReference type="Pfam" id="PF00498">
    <property type="entry name" value="FHA"/>
    <property type="match status" value="1"/>
</dbReference>
<dbReference type="InterPro" id="IPR008984">
    <property type="entry name" value="SMAD_FHA_dom_sf"/>
</dbReference>
<feature type="domain" description="FHA" evidence="1">
    <location>
        <begin position="133"/>
        <end position="189"/>
    </location>
</feature>
<dbReference type="AlphaFoldDB" id="A0A226EP00"/>
<dbReference type="PROSITE" id="PS50006">
    <property type="entry name" value="FHA_DOMAIN"/>
    <property type="match status" value="1"/>
</dbReference>